<name>A0ABR8WE75_9BACL</name>
<dbReference type="EMBL" id="JACSPU010000003">
    <property type="protein sequence ID" value="MBD8015344.1"/>
    <property type="molecule type" value="Genomic_DNA"/>
</dbReference>
<dbReference type="Proteomes" id="UP000658980">
    <property type="component" value="Unassembled WGS sequence"/>
</dbReference>
<dbReference type="PROSITE" id="PS51257">
    <property type="entry name" value="PROKAR_LIPOPROTEIN"/>
    <property type="match status" value="1"/>
</dbReference>
<comment type="caution">
    <text evidence="1">The sequence shown here is derived from an EMBL/GenBank/DDBJ whole genome shotgun (WGS) entry which is preliminary data.</text>
</comment>
<gene>
    <name evidence="1" type="ORF">H9630_10980</name>
</gene>
<organism evidence="1 2">
    <name type="scientific">Planococcus wigleyi</name>
    <dbReference type="NCBI Taxonomy" id="2762216"/>
    <lineage>
        <taxon>Bacteria</taxon>
        <taxon>Bacillati</taxon>
        <taxon>Bacillota</taxon>
        <taxon>Bacilli</taxon>
        <taxon>Bacillales</taxon>
        <taxon>Caryophanaceae</taxon>
        <taxon>Planococcus</taxon>
    </lineage>
</organism>
<sequence>MINRLIITLTLVIFLIGCPANNSSDYEGFIEEIKENSIVIVPPMTEREGDYPVYEIFLSENTEIDGAKDKLSDLERGDKVKIRIEKAGANKEVAEKILVEN</sequence>
<protein>
    <recommendedName>
        <fullName evidence="3">DUF3221 domain-containing protein</fullName>
    </recommendedName>
</protein>
<keyword evidence="2" id="KW-1185">Reference proteome</keyword>
<reference evidence="1 2" key="1">
    <citation type="submission" date="2020-08" db="EMBL/GenBank/DDBJ databases">
        <title>A Genomic Blueprint of the Chicken Gut Microbiome.</title>
        <authorList>
            <person name="Gilroy R."/>
            <person name="Ravi A."/>
            <person name="Getino M."/>
            <person name="Pursley I."/>
            <person name="Horton D.L."/>
            <person name="Alikhan N.-F."/>
            <person name="Baker D."/>
            <person name="Gharbi K."/>
            <person name="Hall N."/>
            <person name="Watson M."/>
            <person name="Adriaenssens E.M."/>
            <person name="Foster-Nyarko E."/>
            <person name="Jarju S."/>
            <person name="Secka A."/>
            <person name="Antonio M."/>
            <person name="Oren A."/>
            <person name="Chaudhuri R."/>
            <person name="La Ragione R.M."/>
            <person name="Hildebrand F."/>
            <person name="Pallen M.J."/>
        </authorList>
    </citation>
    <scope>NUCLEOTIDE SEQUENCE [LARGE SCALE GENOMIC DNA]</scope>
    <source>
        <strain evidence="1 2">Sa1BUA13</strain>
    </source>
</reference>
<proteinExistence type="predicted"/>
<evidence type="ECO:0000313" key="1">
    <source>
        <dbReference type="EMBL" id="MBD8015344.1"/>
    </source>
</evidence>
<dbReference type="RefSeq" id="WP_191715526.1">
    <property type="nucleotide sequence ID" value="NZ_JACSPU010000003.1"/>
</dbReference>
<accession>A0ABR8WE75</accession>
<evidence type="ECO:0000313" key="2">
    <source>
        <dbReference type="Proteomes" id="UP000658980"/>
    </source>
</evidence>
<evidence type="ECO:0008006" key="3">
    <source>
        <dbReference type="Google" id="ProtNLM"/>
    </source>
</evidence>